<evidence type="ECO:0000313" key="2">
    <source>
        <dbReference type="Proteomes" id="UP000093501"/>
    </source>
</evidence>
<organism evidence="1 2">
    <name type="scientific">Tessaracoccus lapidicaptus</name>
    <dbReference type="NCBI Taxonomy" id="1427523"/>
    <lineage>
        <taxon>Bacteria</taxon>
        <taxon>Bacillati</taxon>
        <taxon>Actinomycetota</taxon>
        <taxon>Actinomycetes</taxon>
        <taxon>Propionibacteriales</taxon>
        <taxon>Propionibacteriaceae</taxon>
        <taxon>Tessaracoccus</taxon>
    </lineage>
</organism>
<sequence>MPSAQREAWLLAGRLYQRVPGGWTIVGGQMVQFHGWRAGAVPTRATTDLDAGIAARANPSAFPSISGAVQELGLRPVLHPSGVEHRWYKKLDGGGEVRVDLLLPAGLGARGQPSANGRPGVQSHGVQWATDLSRLWTLAVADHHFTVPVPSLLGAVVAKASALLNVSDRDPARHLSDIAFLAGIATAEDLSENLTSAQAARVIDAVARVTSPGVALLRLRMAMERVMRSERMKP</sequence>
<accession>A0A1C0AS34</accession>
<dbReference type="AlphaFoldDB" id="A0A1C0AS34"/>
<keyword evidence="2" id="KW-1185">Reference proteome</keyword>
<evidence type="ECO:0000313" key="1">
    <source>
        <dbReference type="EMBL" id="OCL37093.1"/>
    </source>
</evidence>
<name>A0A1C0AS34_9ACTN</name>
<proteinExistence type="predicted"/>
<evidence type="ECO:0008006" key="3">
    <source>
        <dbReference type="Google" id="ProtNLM"/>
    </source>
</evidence>
<dbReference type="RefSeq" id="WP_068749535.1">
    <property type="nucleotide sequence ID" value="NZ_MBQD01000002.1"/>
</dbReference>
<protein>
    <recommendedName>
        <fullName evidence="3">Nucleotidyl transferase AbiEii/AbiGii toxin family protein</fullName>
    </recommendedName>
</protein>
<reference evidence="2" key="1">
    <citation type="submission" date="2016-07" db="EMBL/GenBank/DDBJ databases">
        <authorList>
            <person name="Florea S."/>
            <person name="Webb J.S."/>
            <person name="Jaromczyk J."/>
            <person name="Schardl C.L."/>
        </authorList>
    </citation>
    <scope>NUCLEOTIDE SEQUENCE [LARGE SCALE GENOMIC DNA]</scope>
    <source>
        <strain evidence="2">IPBSL-7</strain>
    </source>
</reference>
<gene>
    <name evidence="1" type="ORF">BCR15_11525</name>
</gene>
<dbReference type="Proteomes" id="UP000093501">
    <property type="component" value="Unassembled WGS sequence"/>
</dbReference>
<dbReference type="EMBL" id="MBQD01000002">
    <property type="protein sequence ID" value="OCL37093.1"/>
    <property type="molecule type" value="Genomic_DNA"/>
</dbReference>
<comment type="caution">
    <text evidence="1">The sequence shown here is derived from an EMBL/GenBank/DDBJ whole genome shotgun (WGS) entry which is preliminary data.</text>
</comment>